<dbReference type="Pfam" id="PF04263">
    <property type="entry name" value="TPK_catalytic"/>
    <property type="match status" value="1"/>
</dbReference>
<dbReference type="PANTHER" id="PTHR13622">
    <property type="entry name" value="THIAMIN PYROPHOSPHOKINASE"/>
    <property type="match status" value="1"/>
</dbReference>
<dbReference type="Gene3D" id="3.40.50.10240">
    <property type="entry name" value="Thiamin pyrophosphokinase, catalytic domain"/>
    <property type="match status" value="1"/>
</dbReference>
<keyword evidence="7" id="KW-1185">Reference proteome</keyword>
<gene>
    <name evidence="6" type="ORF">Zmor_001902</name>
</gene>
<keyword evidence="4" id="KW-0067">ATP-binding</keyword>
<name>A0AA38J663_9CUCU</name>
<dbReference type="SUPFAM" id="SSF63999">
    <property type="entry name" value="Thiamin pyrophosphokinase, catalytic domain"/>
    <property type="match status" value="1"/>
</dbReference>
<dbReference type="InterPro" id="IPR006282">
    <property type="entry name" value="Thi_PPkinase"/>
</dbReference>
<dbReference type="InterPro" id="IPR036371">
    <property type="entry name" value="TPK_B1-bd_sf"/>
</dbReference>
<dbReference type="Proteomes" id="UP001168821">
    <property type="component" value="Unassembled WGS sequence"/>
</dbReference>
<reference evidence="6" key="1">
    <citation type="journal article" date="2023" name="G3 (Bethesda)">
        <title>Whole genome assemblies of Zophobas morio and Tenebrio molitor.</title>
        <authorList>
            <person name="Kaur S."/>
            <person name="Stinson S.A."/>
            <person name="diCenzo G.C."/>
        </authorList>
    </citation>
    <scope>NUCLEOTIDE SEQUENCE</scope>
    <source>
        <strain evidence="6">QUZm001</strain>
    </source>
</reference>
<keyword evidence="1" id="KW-0808">Transferase</keyword>
<organism evidence="6 7">
    <name type="scientific">Zophobas morio</name>
    <dbReference type="NCBI Taxonomy" id="2755281"/>
    <lineage>
        <taxon>Eukaryota</taxon>
        <taxon>Metazoa</taxon>
        <taxon>Ecdysozoa</taxon>
        <taxon>Arthropoda</taxon>
        <taxon>Hexapoda</taxon>
        <taxon>Insecta</taxon>
        <taxon>Pterygota</taxon>
        <taxon>Neoptera</taxon>
        <taxon>Endopterygota</taxon>
        <taxon>Coleoptera</taxon>
        <taxon>Polyphaga</taxon>
        <taxon>Cucujiformia</taxon>
        <taxon>Tenebrionidae</taxon>
        <taxon>Zophobas</taxon>
    </lineage>
</organism>
<sequence>MDSLSKDVLDYFINNNICKVVRTPDQNETDFTKALMEVGKVCASQDLELDAVYVIADTCGRLDQILGNINTLCKATKILKKVKVFQVASKSITWLLLDGTHTIHIPLALRQSHEWCALIPLKSPTYASSSGLKWNLDQSKLEFGGLVSTSNTYDEVSSKVTICTDNTLVWSMGIEALLTTGY</sequence>
<accession>A0AA38J663</accession>
<dbReference type="PANTHER" id="PTHR13622:SF8">
    <property type="entry name" value="THIAMIN PYROPHOSPHOKINASE 1"/>
    <property type="match status" value="1"/>
</dbReference>
<dbReference type="GO" id="GO:0016301">
    <property type="term" value="F:kinase activity"/>
    <property type="evidence" value="ECO:0007669"/>
    <property type="project" value="UniProtKB-KW"/>
</dbReference>
<evidence type="ECO:0000256" key="3">
    <source>
        <dbReference type="ARBA" id="ARBA00022777"/>
    </source>
</evidence>
<dbReference type="AlphaFoldDB" id="A0AA38J663"/>
<dbReference type="GO" id="GO:0004788">
    <property type="term" value="F:thiamine diphosphokinase activity"/>
    <property type="evidence" value="ECO:0007669"/>
    <property type="project" value="InterPro"/>
</dbReference>
<dbReference type="SUPFAM" id="SSF63862">
    <property type="entry name" value="Thiamin pyrophosphokinase, substrate-binding domain"/>
    <property type="match status" value="1"/>
</dbReference>
<dbReference type="InterPro" id="IPR007373">
    <property type="entry name" value="Thiamin_PyroPKinase_B1-bd"/>
</dbReference>
<evidence type="ECO:0000256" key="1">
    <source>
        <dbReference type="ARBA" id="ARBA00022679"/>
    </source>
</evidence>
<evidence type="ECO:0000259" key="5">
    <source>
        <dbReference type="SMART" id="SM00983"/>
    </source>
</evidence>
<dbReference type="CDD" id="cd07995">
    <property type="entry name" value="TPK"/>
    <property type="match status" value="1"/>
</dbReference>
<feature type="domain" description="Thiamin pyrophosphokinase thiamin-binding" evidence="5">
    <location>
        <begin position="99"/>
        <end position="168"/>
    </location>
</feature>
<dbReference type="Pfam" id="PF04265">
    <property type="entry name" value="TPK_B1_binding"/>
    <property type="match status" value="1"/>
</dbReference>
<protein>
    <recommendedName>
        <fullName evidence="5">Thiamin pyrophosphokinase thiamin-binding domain-containing protein</fullName>
    </recommendedName>
</protein>
<evidence type="ECO:0000256" key="4">
    <source>
        <dbReference type="ARBA" id="ARBA00022840"/>
    </source>
</evidence>
<dbReference type="EMBL" id="JALNTZ010000001">
    <property type="protein sequence ID" value="KAJ3666461.1"/>
    <property type="molecule type" value="Genomic_DNA"/>
</dbReference>
<comment type="caution">
    <text evidence="6">The sequence shown here is derived from an EMBL/GenBank/DDBJ whole genome shotgun (WGS) entry which is preliminary data.</text>
</comment>
<dbReference type="GO" id="GO:0006772">
    <property type="term" value="P:thiamine metabolic process"/>
    <property type="evidence" value="ECO:0007669"/>
    <property type="project" value="InterPro"/>
</dbReference>
<dbReference type="GO" id="GO:0005524">
    <property type="term" value="F:ATP binding"/>
    <property type="evidence" value="ECO:0007669"/>
    <property type="project" value="UniProtKB-KW"/>
</dbReference>
<dbReference type="GO" id="GO:0030975">
    <property type="term" value="F:thiamine binding"/>
    <property type="evidence" value="ECO:0007669"/>
    <property type="project" value="InterPro"/>
</dbReference>
<dbReference type="InterPro" id="IPR036759">
    <property type="entry name" value="TPK_catalytic_sf"/>
</dbReference>
<dbReference type="Gene3D" id="2.60.120.320">
    <property type="entry name" value="Thiamin pyrophosphokinase, thiamin-binding domain"/>
    <property type="match status" value="1"/>
</dbReference>
<keyword evidence="3" id="KW-0418">Kinase</keyword>
<evidence type="ECO:0000313" key="6">
    <source>
        <dbReference type="EMBL" id="KAJ3666461.1"/>
    </source>
</evidence>
<proteinExistence type="predicted"/>
<dbReference type="NCBIfam" id="TIGR01378">
    <property type="entry name" value="thi_PPkinase"/>
    <property type="match status" value="1"/>
</dbReference>
<keyword evidence="2" id="KW-0547">Nucleotide-binding</keyword>
<dbReference type="SMART" id="SM00983">
    <property type="entry name" value="TPK_B1_binding"/>
    <property type="match status" value="1"/>
</dbReference>
<dbReference type="InterPro" id="IPR007371">
    <property type="entry name" value="TPK_catalytic"/>
</dbReference>
<dbReference type="FunFam" id="2.60.120.320:FF:000001">
    <property type="entry name" value="Thiamine pyrophosphokinase"/>
    <property type="match status" value="1"/>
</dbReference>
<evidence type="ECO:0000256" key="2">
    <source>
        <dbReference type="ARBA" id="ARBA00022741"/>
    </source>
</evidence>
<evidence type="ECO:0000313" key="7">
    <source>
        <dbReference type="Proteomes" id="UP001168821"/>
    </source>
</evidence>
<dbReference type="GO" id="GO:0009229">
    <property type="term" value="P:thiamine diphosphate biosynthetic process"/>
    <property type="evidence" value="ECO:0007669"/>
    <property type="project" value="InterPro"/>
</dbReference>